<dbReference type="EMBL" id="JADIMI010000016">
    <property type="protein sequence ID" value="MBO8451630.1"/>
    <property type="molecule type" value="Genomic_DNA"/>
</dbReference>
<dbReference type="PROSITE" id="PS51257">
    <property type="entry name" value="PROKAR_LIPOPROTEIN"/>
    <property type="match status" value="1"/>
</dbReference>
<evidence type="ECO:0000313" key="3">
    <source>
        <dbReference type="Proteomes" id="UP000823661"/>
    </source>
</evidence>
<dbReference type="Pfam" id="PF13201">
    <property type="entry name" value="PCMD"/>
    <property type="match status" value="1"/>
</dbReference>
<dbReference type="InterPro" id="IPR025112">
    <property type="entry name" value="PCMD"/>
</dbReference>
<comment type="caution">
    <text evidence="2">The sequence shown here is derived from an EMBL/GenBank/DDBJ whole genome shotgun (WGS) entry which is preliminary data.</text>
</comment>
<dbReference type="AlphaFoldDB" id="A0A9D9ER72"/>
<evidence type="ECO:0000313" key="2">
    <source>
        <dbReference type="EMBL" id="MBO8451630.1"/>
    </source>
</evidence>
<reference evidence="2" key="1">
    <citation type="submission" date="2020-10" db="EMBL/GenBank/DDBJ databases">
        <authorList>
            <person name="Gilroy R."/>
        </authorList>
    </citation>
    <scope>NUCLEOTIDE SEQUENCE</scope>
    <source>
        <strain evidence="2">B1-20833</strain>
    </source>
</reference>
<sequence length="511" mass="54855">MKRFLTVMMAASAIVSIVSCQKNGPENGEGQETPAPEIVWESNPDFETVNIDDNLDASLSIVAPGKIKNLVVGINSDLLEPILSAMQVPSEFDLVTDTQVGAILDGLTQGSLPTGEDLLDKEEVNFNITSLVSLIAGIATETGDHSFSITVTDGNGKSVSATCTFRYLLVSAAVEVKDINLWTNTATVTATSENASELSVWFGEKGSELRQLEGADGVYSIAAEYTEGKNDAGLNIYTPVAGTGVYAGKTYVVEVRNGEDVIETEEFTTAAGDKIPNGDMSAWSLKDETLPYPNAEEESFWDSGNNSLAAMFGAYLCQEDPDTKGVAYLSANMVLGSVFAPGNMYVGDFSMNGMMGTANFGKVFGWTARPTALKVSYKAKVGLIDKEGASDPEKGNYKDKQDTTRIYAVVIDWTKQHPVISGMGEPTGMWDPSTAASLEEGAILGYAILDITADQESFTDAEIPFVWYDTVTKPAEGNYSIVISCATSKRGDYLTGCSTNKLWVDNFKFVY</sequence>
<name>A0A9D9ER72_9BACT</name>
<reference evidence="2" key="2">
    <citation type="journal article" date="2021" name="PeerJ">
        <title>Extensive microbial diversity within the chicken gut microbiome revealed by metagenomics and culture.</title>
        <authorList>
            <person name="Gilroy R."/>
            <person name="Ravi A."/>
            <person name="Getino M."/>
            <person name="Pursley I."/>
            <person name="Horton D.L."/>
            <person name="Alikhan N.F."/>
            <person name="Baker D."/>
            <person name="Gharbi K."/>
            <person name="Hall N."/>
            <person name="Watson M."/>
            <person name="Adriaenssens E.M."/>
            <person name="Foster-Nyarko E."/>
            <person name="Jarju S."/>
            <person name="Secka A."/>
            <person name="Antonio M."/>
            <person name="Oren A."/>
            <person name="Chaudhuri R.R."/>
            <person name="La Ragione R."/>
            <person name="Hildebrand F."/>
            <person name="Pallen M.J."/>
        </authorList>
    </citation>
    <scope>NUCLEOTIDE SEQUENCE</scope>
    <source>
        <strain evidence="2">B1-20833</strain>
    </source>
</reference>
<organism evidence="2 3">
    <name type="scientific">Candidatus Cryptobacteroides intestinavium</name>
    <dbReference type="NCBI Taxonomy" id="2840766"/>
    <lineage>
        <taxon>Bacteria</taxon>
        <taxon>Pseudomonadati</taxon>
        <taxon>Bacteroidota</taxon>
        <taxon>Bacteroidia</taxon>
        <taxon>Bacteroidales</taxon>
        <taxon>Candidatus Cryptobacteroides</taxon>
    </lineage>
</organism>
<accession>A0A9D9ER72</accession>
<dbReference type="Gene3D" id="2.60.120.890">
    <property type="entry name" value="BT2081, beta-jelly-roll domain"/>
    <property type="match status" value="1"/>
</dbReference>
<dbReference type="InterPro" id="IPR038653">
    <property type="entry name" value="Put_CMD_sf"/>
</dbReference>
<evidence type="ECO:0000259" key="1">
    <source>
        <dbReference type="Pfam" id="PF13201"/>
    </source>
</evidence>
<proteinExistence type="predicted"/>
<feature type="domain" description="Putative carbohydrate metabolism" evidence="1">
    <location>
        <begin position="301"/>
        <end position="508"/>
    </location>
</feature>
<dbReference type="Proteomes" id="UP000823661">
    <property type="component" value="Unassembled WGS sequence"/>
</dbReference>
<protein>
    <submittedName>
        <fullName evidence="2">PCMD domain-containing protein</fullName>
    </submittedName>
</protein>
<gene>
    <name evidence="2" type="ORF">IAC06_01930</name>
</gene>